<protein>
    <submittedName>
        <fullName evidence="2">Uncharacterized protein</fullName>
    </submittedName>
</protein>
<organism evidence="2 3">
    <name type="scientific">Cirrhinus molitorella</name>
    <name type="common">mud carp</name>
    <dbReference type="NCBI Taxonomy" id="172907"/>
    <lineage>
        <taxon>Eukaryota</taxon>
        <taxon>Metazoa</taxon>
        <taxon>Chordata</taxon>
        <taxon>Craniata</taxon>
        <taxon>Vertebrata</taxon>
        <taxon>Euteleostomi</taxon>
        <taxon>Actinopterygii</taxon>
        <taxon>Neopterygii</taxon>
        <taxon>Teleostei</taxon>
        <taxon>Ostariophysi</taxon>
        <taxon>Cypriniformes</taxon>
        <taxon>Cyprinidae</taxon>
        <taxon>Labeoninae</taxon>
        <taxon>Labeonini</taxon>
        <taxon>Cirrhinus</taxon>
    </lineage>
</organism>
<accession>A0ABR3LWH1</accession>
<evidence type="ECO:0000313" key="2">
    <source>
        <dbReference type="EMBL" id="KAL1256119.1"/>
    </source>
</evidence>
<evidence type="ECO:0000313" key="3">
    <source>
        <dbReference type="Proteomes" id="UP001558613"/>
    </source>
</evidence>
<dbReference type="EMBL" id="JAYMGO010000019">
    <property type="protein sequence ID" value="KAL1256119.1"/>
    <property type="molecule type" value="Genomic_DNA"/>
</dbReference>
<sequence length="69" mass="7373">MGHRCGVDDGPGVDPGMTGASEPWDGRLTVSQRGNKLFDLRDEGAGPDEMMTRLSGIPEAMSAPVKNDW</sequence>
<keyword evidence="3" id="KW-1185">Reference proteome</keyword>
<name>A0ABR3LWH1_9TELE</name>
<reference evidence="2 3" key="1">
    <citation type="submission" date="2023-09" db="EMBL/GenBank/DDBJ databases">
        <authorList>
            <person name="Wang M."/>
        </authorList>
    </citation>
    <scope>NUCLEOTIDE SEQUENCE [LARGE SCALE GENOMIC DNA]</scope>
    <source>
        <strain evidence="2">GT-2023</strain>
        <tissue evidence="2">Liver</tissue>
    </source>
</reference>
<feature type="region of interest" description="Disordered" evidence="1">
    <location>
        <begin position="1"/>
        <end position="29"/>
    </location>
</feature>
<evidence type="ECO:0000256" key="1">
    <source>
        <dbReference type="SAM" id="MobiDB-lite"/>
    </source>
</evidence>
<dbReference type="Proteomes" id="UP001558613">
    <property type="component" value="Unassembled WGS sequence"/>
</dbReference>
<proteinExistence type="predicted"/>
<comment type="caution">
    <text evidence="2">The sequence shown here is derived from an EMBL/GenBank/DDBJ whole genome shotgun (WGS) entry which is preliminary data.</text>
</comment>
<gene>
    <name evidence="2" type="ORF">QQF64_014180</name>
</gene>